<organism evidence="2">
    <name type="scientific">marine sediment metagenome</name>
    <dbReference type="NCBI Taxonomy" id="412755"/>
    <lineage>
        <taxon>unclassified sequences</taxon>
        <taxon>metagenomes</taxon>
        <taxon>ecological metagenomes</taxon>
    </lineage>
</organism>
<reference evidence="2" key="1">
    <citation type="journal article" date="2014" name="Front. Microbiol.">
        <title>High frequency of phylogenetically diverse reductive dehalogenase-homologous genes in deep subseafloor sedimentary metagenomes.</title>
        <authorList>
            <person name="Kawai M."/>
            <person name="Futagami T."/>
            <person name="Toyoda A."/>
            <person name="Takaki Y."/>
            <person name="Nishi S."/>
            <person name="Hori S."/>
            <person name="Arai W."/>
            <person name="Tsubouchi T."/>
            <person name="Morono Y."/>
            <person name="Uchiyama I."/>
            <person name="Ito T."/>
            <person name="Fujiyama A."/>
            <person name="Inagaki F."/>
            <person name="Takami H."/>
        </authorList>
    </citation>
    <scope>NUCLEOTIDE SEQUENCE</scope>
    <source>
        <strain evidence="2">Expedition CK06-06</strain>
    </source>
</reference>
<keyword evidence="1" id="KW-0812">Transmembrane</keyword>
<protein>
    <submittedName>
        <fullName evidence="2">Uncharacterized protein</fullName>
    </submittedName>
</protein>
<evidence type="ECO:0000256" key="1">
    <source>
        <dbReference type="SAM" id="Phobius"/>
    </source>
</evidence>
<evidence type="ECO:0000313" key="2">
    <source>
        <dbReference type="EMBL" id="GAI78131.1"/>
    </source>
</evidence>
<dbReference type="AlphaFoldDB" id="X1SG61"/>
<comment type="caution">
    <text evidence="2">The sequence shown here is derived from an EMBL/GenBank/DDBJ whole genome shotgun (WGS) entry which is preliminary data.</text>
</comment>
<gene>
    <name evidence="2" type="ORF">S12H4_13858</name>
</gene>
<proteinExistence type="predicted"/>
<dbReference type="EMBL" id="BARW01006596">
    <property type="protein sequence ID" value="GAI78131.1"/>
    <property type="molecule type" value="Genomic_DNA"/>
</dbReference>
<keyword evidence="1" id="KW-0472">Membrane</keyword>
<feature type="transmembrane region" description="Helical" evidence="1">
    <location>
        <begin position="6"/>
        <end position="30"/>
    </location>
</feature>
<accession>X1SG61</accession>
<name>X1SG61_9ZZZZ</name>
<sequence>MRKGSLSLSINAIVVLILAIVIMAFALPFIQKMFKSTTAEFETFARQEQPAPQANVGNPVTLSRNNLVMVLGDKRALRASVLNNKADMSSAKDILSQDCTIIGITDQSEQDIDKDKVKEVIMIISAETVGTKICTFTAITGVGGHTISIPVTVR</sequence>
<keyword evidence="1" id="KW-1133">Transmembrane helix</keyword>